<dbReference type="AlphaFoldDB" id="A0A364XZQ6"/>
<evidence type="ECO:0000313" key="3">
    <source>
        <dbReference type="Proteomes" id="UP000251889"/>
    </source>
</evidence>
<sequence>MKRSPLVMTGLRAGAVAGLLTLALMIGLFYMNRHPLLMAPYLDFRIIVFGVFIFFAQKEFRDYIQEGVLYFWQGMMIALICFTVANIISALGMQIFGLLEKTFVTVYVEQMRSYLSTFPEQEVKRIGKEVFDSNFKALSSTNVFDLTISFFAKGTFIGLFVSVIVSIILRKQPKP</sequence>
<accession>A0A364XZQ6</accession>
<feature type="transmembrane region" description="Helical" evidence="1">
    <location>
        <begin position="68"/>
        <end position="96"/>
    </location>
</feature>
<evidence type="ECO:0000313" key="2">
    <source>
        <dbReference type="EMBL" id="RAV99864.1"/>
    </source>
</evidence>
<dbReference type="Pfam" id="PF13858">
    <property type="entry name" value="DUF4199"/>
    <property type="match status" value="1"/>
</dbReference>
<dbReference type="OrthoDB" id="963633at2"/>
<dbReference type="EMBL" id="QMFY01000009">
    <property type="protein sequence ID" value="RAV99864.1"/>
    <property type="molecule type" value="Genomic_DNA"/>
</dbReference>
<keyword evidence="3" id="KW-1185">Reference proteome</keyword>
<evidence type="ECO:0008006" key="4">
    <source>
        <dbReference type="Google" id="ProtNLM"/>
    </source>
</evidence>
<dbReference type="InterPro" id="IPR025250">
    <property type="entry name" value="DUF4199"/>
</dbReference>
<dbReference type="RefSeq" id="WP_112748211.1">
    <property type="nucleotide sequence ID" value="NZ_QMFY01000009.1"/>
</dbReference>
<keyword evidence="1" id="KW-0472">Membrane</keyword>
<comment type="caution">
    <text evidence="2">The sequence shown here is derived from an EMBL/GenBank/DDBJ whole genome shotgun (WGS) entry which is preliminary data.</text>
</comment>
<keyword evidence="1" id="KW-0812">Transmembrane</keyword>
<proteinExistence type="predicted"/>
<name>A0A364XZQ6_9BACT</name>
<organism evidence="2 3">
    <name type="scientific">Pseudochryseolinea flava</name>
    <dbReference type="NCBI Taxonomy" id="2059302"/>
    <lineage>
        <taxon>Bacteria</taxon>
        <taxon>Pseudomonadati</taxon>
        <taxon>Bacteroidota</taxon>
        <taxon>Cytophagia</taxon>
        <taxon>Cytophagales</taxon>
        <taxon>Fulvivirgaceae</taxon>
        <taxon>Pseudochryseolinea</taxon>
    </lineage>
</organism>
<evidence type="ECO:0000256" key="1">
    <source>
        <dbReference type="SAM" id="Phobius"/>
    </source>
</evidence>
<keyword evidence="1" id="KW-1133">Transmembrane helix</keyword>
<protein>
    <recommendedName>
        <fullName evidence="4">DUF4199 domain-containing protein</fullName>
    </recommendedName>
</protein>
<feature type="transmembrane region" description="Helical" evidence="1">
    <location>
        <begin position="148"/>
        <end position="169"/>
    </location>
</feature>
<feature type="transmembrane region" description="Helical" evidence="1">
    <location>
        <begin position="37"/>
        <end position="56"/>
    </location>
</feature>
<dbReference type="Proteomes" id="UP000251889">
    <property type="component" value="Unassembled WGS sequence"/>
</dbReference>
<gene>
    <name evidence="2" type="ORF">DQQ10_17645</name>
</gene>
<feature type="transmembrane region" description="Helical" evidence="1">
    <location>
        <begin position="12"/>
        <end position="31"/>
    </location>
</feature>
<reference evidence="2 3" key="1">
    <citation type="submission" date="2018-06" db="EMBL/GenBank/DDBJ databases">
        <title>Chryseolinea flavus sp. nov., a member of the phylum Bacteroidetes isolated from soil.</title>
        <authorList>
            <person name="Li Y."/>
            <person name="Wang J."/>
        </authorList>
    </citation>
    <scope>NUCLEOTIDE SEQUENCE [LARGE SCALE GENOMIC DNA]</scope>
    <source>
        <strain evidence="2 3">SDU1-6</strain>
    </source>
</reference>